<dbReference type="RefSeq" id="WP_013257075.1">
    <property type="nucleotide sequence ID" value="NC_014365.1"/>
</dbReference>
<keyword evidence="3" id="KW-1185">Reference proteome</keyword>
<evidence type="ECO:0000313" key="3">
    <source>
        <dbReference type="Proteomes" id="UP000009047"/>
    </source>
</evidence>
<dbReference type="KEGG" id="dbr:Deba_0242"/>
<dbReference type="STRING" id="644282.Deba_0242"/>
<proteinExistence type="predicted"/>
<feature type="region of interest" description="Disordered" evidence="1">
    <location>
        <begin position="1"/>
        <end position="32"/>
    </location>
</feature>
<dbReference type="HOGENOM" id="CLU_3024670_0_0_7"/>
<evidence type="ECO:0000313" key="2">
    <source>
        <dbReference type="EMBL" id="ADK83619.1"/>
    </source>
</evidence>
<protein>
    <submittedName>
        <fullName evidence="2">Uncharacterized protein</fullName>
    </submittedName>
</protein>
<organism evidence="2 3">
    <name type="scientific">Desulfarculus baarsii (strain ATCC 33931 / DSM 2075 / LMG 7858 / VKM B-1802 / 2st14)</name>
    <dbReference type="NCBI Taxonomy" id="644282"/>
    <lineage>
        <taxon>Bacteria</taxon>
        <taxon>Pseudomonadati</taxon>
        <taxon>Thermodesulfobacteriota</taxon>
        <taxon>Desulfarculia</taxon>
        <taxon>Desulfarculales</taxon>
        <taxon>Desulfarculaceae</taxon>
        <taxon>Desulfarculus</taxon>
    </lineage>
</organism>
<reference evidence="2 3" key="1">
    <citation type="journal article" date="2010" name="Stand. Genomic Sci.">
        <title>Complete genome sequence of Desulfarculus baarsii type strain (2st14).</title>
        <authorList>
            <person name="Sun H."/>
            <person name="Spring S."/>
            <person name="Lapidus A."/>
            <person name="Davenport K."/>
            <person name="Del Rio T.G."/>
            <person name="Tice H."/>
            <person name="Nolan M."/>
            <person name="Copeland A."/>
            <person name="Cheng J.F."/>
            <person name="Lucas S."/>
            <person name="Tapia R."/>
            <person name="Goodwin L."/>
            <person name="Pitluck S."/>
            <person name="Ivanova N."/>
            <person name="Pagani I."/>
            <person name="Mavromatis K."/>
            <person name="Ovchinnikova G."/>
            <person name="Pati A."/>
            <person name="Chen A."/>
            <person name="Palaniappan K."/>
            <person name="Hauser L."/>
            <person name="Chang Y.J."/>
            <person name="Jeffries C.D."/>
            <person name="Detter J.C."/>
            <person name="Han C."/>
            <person name="Rohde M."/>
            <person name="Brambilla E."/>
            <person name="Goker M."/>
            <person name="Woyke T."/>
            <person name="Bristow J."/>
            <person name="Eisen J.A."/>
            <person name="Markowitz V."/>
            <person name="Hugenholtz P."/>
            <person name="Kyrpides N.C."/>
            <person name="Klenk H.P."/>
            <person name="Land M."/>
        </authorList>
    </citation>
    <scope>NUCLEOTIDE SEQUENCE [LARGE SCALE GENOMIC DNA]</scope>
    <source>
        <strain evidence="3">ATCC 33931 / DSM 2075 / LMG 7858 / VKM B-1802 / 2st14</strain>
    </source>
</reference>
<dbReference type="AlphaFoldDB" id="E1QGA7"/>
<dbReference type="Proteomes" id="UP000009047">
    <property type="component" value="Chromosome"/>
</dbReference>
<sequence length="55" mass="5919">MTTQTKKAEGNGAKRQGVVFGQPPEPGTAGPEATYIMKSLERFRLRGDGVLGKKK</sequence>
<gene>
    <name evidence="2" type="ordered locus">Deba_0242</name>
</gene>
<accession>E1QGA7</accession>
<dbReference type="EMBL" id="CP002085">
    <property type="protein sequence ID" value="ADK83619.1"/>
    <property type="molecule type" value="Genomic_DNA"/>
</dbReference>
<name>E1QGA7_DESB2</name>
<evidence type="ECO:0000256" key="1">
    <source>
        <dbReference type="SAM" id="MobiDB-lite"/>
    </source>
</evidence>